<dbReference type="RefSeq" id="WP_161258690.1">
    <property type="nucleotide sequence ID" value="NZ_WXEY01000010.1"/>
</dbReference>
<dbReference type="PANTHER" id="PTHR37298:SF1">
    <property type="entry name" value="UPF0111 PROTEIN YKAA"/>
    <property type="match status" value="1"/>
</dbReference>
<protein>
    <submittedName>
        <fullName evidence="2">DUF47 family protein</fullName>
    </submittedName>
</protein>
<evidence type="ECO:0000313" key="2">
    <source>
        <dbReference type="EMBL" id="MZP30162.1"/>
    </source>
</evidence>
<dbReference type="Gene3D" id="1.20.58.220">
    <property type="entry name" value="Phosphate transport system protein phou homolog 2, domain 2"/>
    <property type="match status" value="1"/>
</dbReference>
<evidence type="ECO:0000256" key="1">
    <source>
        <dbReference type="ARBA" id="ARBA00008591"/>
    </source>
</evidence>
<dbReference type="InterPro" id="IPR052912">
    <property type="entry name" value="UPF0111_domain"/>
</dbReference>
<dbReference type="Proteomes" id="UP000463470">
    <property type="component" value="Unassembled WGS sequence"/>
</dbReference>
<dbReference type="PANTHER" id="PTHR37298">
    <property type="entry name" value="UPF0111 PROTEIN YKAA"/>
    <property type="match status" value="1"/>
</dbReference>
<accession>A0A845L0W3</accession>
<comment type="similarity">
    <text evidence="1">Belongs to the UPF0111 family.</text>
</comment>
<evidence type="ECO:0000313" key="3">
    <source>
        <dbReference type="Proteomes" id="UP000463470"/>
    </source>
</evidence>
<organism evidence="2 3">
    <name type="scientific">Heliomicrobium undosum</name>
    <dbReference type="NCBI Taxonomy" id="121734"/>
    <lineage>
        <taxon>Bacteria</taxon>
        <taxon>Bacillati</taxon>
        <taxon>Bacillota</taxon>
        <taxon>Clostridia</taxon>
        <taxon>Eubacteriales</taxon>
        <taxon>Heliobacteriaceae</taxon>
        <taxon>Heliomicrobium</taxon>
    </lineage>
</organism>
<gene>
    <name evidence="2" type="ORF">GTO91_10625</name>
</gene>
<dbReference type="AlphaFoldDB" id="A0A845L0W3"/>
<dbReference type="InterPro" id="IPR038078">
    <property type="entry name" value="PhoU-like_sf"/>
</dbReference>
<keyword evidence="3" id="KW-1185">Reference proteome</keyword>
<dbReference type="EMBL" id="WXEY01000010">
    <property type="protein sequence ID" value="MZP30162.1"/>
    <property type="molecule type" value="Genomic_DNA"/>
</dbReference>
<proteinExistence type="inferred from homology"/>
<dbReference type="OrthoDB" id="9797568at2"/>
<dbReference type="Pfam" id="PF01865">
    <property type="entry name" value="PhoU_div"/>
    <property type="match status" value="1"/>
</dbReference>
<reference evidence="2 3" key="1">
    <citation type="submission" date="2020-01" db="EMBL/GenBank/DDBJ databases">
        <title>Whole-genome sequence of Heliobacterium undosum DSM 13378.</title>
        <authorList>
            <person name="Kyndt J.A."/>
            <person name="Meyer T.E."/>
        </authorList>
    </citation>
    <scope>NUCLEOTIDE SEQUENCE [LARGE SCALE GENOMIC DNA]</scope>
    <source>
        <strain evidence="2 3">DSM 13378</strain>
    </source>
</reference>
<dbReference type="InterPro" id="IPR018445">
    <property type="entry name" value="Put_Phosphate_transp_reg"/>
</dbReference>
<comment type="caution">
    <text evidence="2">The sequence shown here is derived from an EMBL/GenBank/DDBJ whole genome shotgun (WGS) entry which is preliminary data.</text>
</comment>
<name>A0A845L0W3_9FIRM</name>
<sequence length="209" mass="24135">MLLSLKPREDKFFTLLEQSARIVHRGSAVFQSLMKDYQLLSVKMAEITEVEHEGDDITANISDQLNSTFITPIDREDIYTLSNRLDDILDNIHGTIERMHLYRTGEPSEDLVVLVDVLAEATLLLVSAFELMRNMRKEQEKIIETCARIKQCESDGDRIYRRGMAKLFNELNEPIELIKWKEIWERVEDAIDNCEHVAKIVKGVALKNA</sequence>